<gene>
    <name evidence="2" type="ORF">BJX68DRAFT_252649</name>
</gene>
<keyword evidence="1" id="KW-0472">Membrane</keyword>
<evidence type="ECO:0000313" key="2">
    <source>
        <dbReference type="EMBL" id="KAL2858796.1"/>
    </source>
</evidence>
<dbReference type="EMBL" id="JBFXLR010000004">
    <property type="protein sequence ID" value="KAL2858796.1"/>
    <property type="molecule type" value="Genomic_DNA"/>
</dbReference>
<keyword evidence="2" id="KW-0808">Transferase</keyword>
<dbReference type="PANTHER" id="PTHR34144">
    <property type="entry name" value="CHROMOSOME 8, WHOLE GENOME SHOTGUN SEQUENCE"/>
    <property type="match status" value="1"/>
</dbReference>
<dbReference type="Pfam" id="PF11735">
    <property type="entry name" value="CAP59_mtransfer"/>
    <property type="match status" value="1"/>
</dbReference>
<protein>
    <submittedName>
        <fullName evidence="2">Cryptococcal mannosyltransferase 1-domain-containing protein</fullName>
    </submittedName>
</protein>
<dbReference type="RefSeq" id="XP_070903760.1">
    <property type="nucleotide sequence ID" value="XM_071042597.1"/>
</dbReference>
<feature type="transmembrane region" description="Helical" evidence="1">
    <location>
        <begin position="87"/>
        <end position="109"/>
    </location>
</feature>
<keyword evidence="2" id="KW-0328">Glycosyltransferase</keyword>
<organism evidence="2 3">
    <name type="scientific">Aspergillus pseudodeflectus</name>
    <dbReference type="NCBI Taxonomy" id="176178"/>
    <lineage>
        <taxon>Eukaryota</taxon>
        <taxon>Fungi</taxon>
        <taxon>Dikarya</taxon>
        <taxon>Ascomycota</taxon>
        <taxon>Pezizomycotina</taxon>
        <taxon>Eurotiomycetes</taxon>
        <taxon>Eurotiomycetidae</taxon>
        <taxon>Eurotiales</taxon>
        <taxon>Aspergillaceae</taxon>
        <taxon>Aspergillus</taxon>
        <taxon>Aspergillus subgen. Nidulantes</taxon>
    </lineage>
</organism>
<sequence>MSTTLLPTHNGPEERLSIDSQELHELYETKLQSEQSFPARVSHGVSSLFQRFPSVRYSRRHDYTALDSTSTSTSIPTRRYYRHLRRIPYYLSIFISILIALTAITFTFFPSYTYPPPHYLALRNRVLNTDPTSNQSGRGNIHNEKIFIAASLYDPTGELARGHWASSVLELITLLGEENVFLSIYENDSGEEGERSLADLDARVPCNSSLVYEHLDLDELAKLTIPDGAERVKRITYLAETRNRALKPLDDPSITGGTRFDKLLYLNDIAFDPLDALQLLFSTNVNAKGKAEYRAACAVDFINPFKFYDTYATRDLEGYSMGVPFFPWFSDSGDGQSRQDVLAGKDAVPVKSCWGGMVAFDARFFQHVRENNTDVETNERKSSEDTAGITTPARFRALNDTDLFWDASECCLIHADIQRPPPHPESSSLSSSPDAESIPETGIYMNPFVRVAYDPYTLSWLATTRRVEKLYSVIHNIVNHLVGMPWFNARREEVPGEIYHDTVFVPAKEEGGVGSFERRERVGRHDGFCGRSGLQVVVPREGEGEGGGKGWWTVPRPVGVVP</sequence>
<proteinExistence type="predicted"/>
<keyword evidence="1" id="KW-1133">Transmembrane helix</keyword>
<comment type="caution">
    <text evidence="2">The sequence shown here is derived from an EMBL/GenBank/DDBJ whole genome shotgun (WGS) entry which is preliminary data.</text>
</comment>
<keyword evidence="1" id="KW-0812">Transmembrane</keyword>
<evidence type="ECO:0000313" key="3">
    <source>
        <dbReference type="Proteomes" id="UP001610444"/>
    </source>
</evidence>
<name>A0ABR4L2P8_9EURO</name>
<dbReference type="Proteomes" id="UP001610444">
    <property type="component" value="Unassembled WGS sequence"/>
</dbReference>
<evidence type="ECO:0000256" key="1">
    <source>
        <dbReference type="SAM" id="Phobius"/>
    </source>
</evidence>
<dbReference type="InterPro" id="IPR021047">
    <property type="entry name" value="Mannosyltransferase_CMT1"/>
</dbReference>
<accession>A0ABR4L2P8</accession>
<reference evidence="2 3" key="1">
    <citation type="submission" date="2024-07" db="EMBL/GenBank/DDBJ databases">
        <title>Section-level genome sequencing and comparative genomics of Aspergillus sections Usti and Cavernicolus.</title>
        <authorList>
            <consortium name="Lawrence Berkeley National Laboratory"/>
            <person name="Nybo J.L."/>
            <person name="Vesth T.C."/>
            <person name="Theobald S."/>
            <person name="Frisvad J.C."/>
            <person name="Larsen T.O."/>
            <person name="Kjaerboelling I."/>
            <person name="Rothschild-Mancinelli K."/>
            <person name="Lyhne E.K."/>
            <person name="Kogle M.E."/>
            <person name="Barry K."/>
            <person name="Clum A."/>
            <person name="Na H."/>
            <person name="Ledsgaard L."/>
            <person name="Lin J."/>
            <person name="Lipzen A."/>
            <person name="Kuo A."/>
            <person name="Riley R."/>
            <person name="Mondo S."/>
            <person name="LaButti K."/>
            <person name="Haridas S."/>
            <person name="Pangalinan J."/>
            <person name="Salamov A.A."/>
            <person name="Simmons B.A."/>
            <person name="Magnuson J.K."/>
            <person name="Chen J."/>
            <person name="Drula E."/>
            <person name="Henrissat B."/>
            <person name="Wiebenga A."/>
            <person name="Lubbers R.J."/>
            <person name="Gomes A.C."/>
            <person name="Macurrencykelacurrency M.R."/>
            <person name="Stajich J."/>
            <person name="Grigoriev I.V."/>
            <person name="Mortensen U.H."/>
            <person name="De vries R.P."/>
            <person name="Baker S.E."/>
            <person name="Andersen M.R."/>
        </authorList>
    </citation>
    <scope>NUCLEOTIDE SEQUENCE [LARGE SCALE GENOMIC DNA]</scope>
    <source>
        <strain evidence="2 3">CBS 756.74</strain>
    </source>
</reference>
<keyword evidence="3" id="KW-1185">Reference proteome</keyword>
<dbReference type="GeneID" id="98157761"/>
<dbReference type="GO" id="GO:0016757">
    <property type="term" value="F:glycosyltransferase activity"/>
    <property type="evidence" value="ECO:0007669"/>
    <property type="project" value="UniProtKB-KW"/>
</dbReference>
<dbReference type="PANTHER" id="PTHR34144:SF8">
    <property type="entry name" value="GLYCOSYLTRANSFERASE FAMILY 69 PROTEIN"/>
    <property type="match status" value="1"/>
</dbReference>